<feature type="compositionally biased region" description="Polar residues" evidence="1">
    <location>
        <begin position="40"/>
        <end position="51"/>
    </location>
</feature>
<feature type="compositionally biased region" description="Basic and acidic residues" evidence="1">
    <location>
        <begin position="302"/>
        <end position="316"/>
    </location>
</feature>
<feature type="compositionally biased region" description="Polar residues" evidence="1">
    <location>
        <begin position="343"/>
        <end position="355"/>
    </location>
</feature>
<dbReference type="EMBL" id="JAYMGO010000019">
    <property type="protein sequence ID" value="KAL1254805.1"/>
    <property type="molecule type" value="Genomic_DNA"/>
</dbReference>
<feature type="compositionally biased region" description="Acidic residues" evidence="1">
    <location>
        <begin position="14"/>
        <end position="37"/>
    </location>
</feature>
<evidence type="ECO:0000313" key="3">
    <source>
        <dbReference type="Proteomes" id="UP001558613"/>
    </source>
</evidence>
<keyword evidence="3" id="KW-1185">Reference proteome</keyword>
<feature type="compositionally biased region" description="Low complexity" evidence="1">
    <location>
        <begin position="137"/>
        <end position="148"/>
    </location>
</feature>
<gene>
    <name evidence="2" type="ORF">QQF64_012866</name>
</gene>
<feature type="compositionally biased region" description="Basic and acidic residues" evidence="1">
    <location>
        <begin position="391"/>
        <end position="402"/>
    </location>
</feature>
<feature type="region of interest" description="Disordered" evidence="1">
    <location>
        <begin position="1"/>
        <end position="112"/>
    </location>
</feature>
<feature type="compositionally biased region" description="Low complexity" evidence="1">
    <location>
        <begin position="92"/>
        <end position="104"/>
    </location>
</feature>
<feature type="compositionally biased region" description="Basic and acidic residues" evidence="1">
    <location>
        <begin position="175"/>
        <end position="193"/>
    </location>
</feature>
<feature type="compositionally biased region" description="Acidic residues" evidence="1">
    <location>
        <begin position="381"/>
        <end position="390"/>
    </location>
</feature>
<feature type="compositionally biased region" description="Basic and acidic residues" evidence="1">
    <location>
        <begin position="52"/>
        <end position="68"/>
    </location>
</feature>
<feature type="compositionally biased region" description="Acidic residues" evidence="1">
    <location>
        <begin position="279"/>
        <end position="297"/>
    </location>
</feature>
<reference evidence="2 3" key="1">
    <citation type="submission" date="2023-09" db="EMBL/GenBank/DDBJ databases">
        <authorList>
            <person name="Wang M."/>
        </authorList>
    </citation>
    <scope>NUCLEOTIDE SEQUENCE [LARGE SCALE GENOMIC DNA]</scope>
    <source>
        <strain evidence="2">GT-2023</strain>
        <tissue evidence="2">Liver</tissue>
    </source>
</reference>
<protein>
    <submittedName>
        <fullName evidence="2">Uncharacterized protein</fullName>
    </submittedName>
</protein>
<accession>A0ABR3LQS9</accession>
<name>A0ABR3LQS9_9TELE</name>
<feature type="compositionally biased region" description="Polar residues" evidence="1">
    <location>
        <begin position="222"/>
        <end position="231"/>
    </location>
</feature>
<feature type="compositionally biased region" description="Acidic residues" evidence="1">
    <location>
        <begin position="232"/>
        <end position="263"/>
    </location>
</feature>
<sequence>MLFVVALSVHRRDEDEEETPVTESASDDNDDDDDDEREISPSNLSIVSTPEHSSKHTPDKGEEHKKATEAPPPPDSAQPSLLANLLARRKSSVSVPPSNEVSPPLRSSARLPYLPHSPFFLFSYDLEEQEEKPAQKSSRSFSAVSSPSTPAKQHNDRPALGGHPVSRICQHQKFCPRDRREAGAVDREDDCRHREKSSKRHMGTMCPTWRGRHANEGEDTTHLTSYPSSEPDTNDLEPDMEATLEPEEKDAEPEEQEEQEEEVKEINAEQEVGLAEEQVAVEEEGSEREAPDGEAEDSGILSDKERQNEEVNEKDNCSASSISSASSTLEREDRLTAGGAETGQWSQSVKDVNVNDQRNKILNSKLFMMDMLFSQSKKPSEDEDEDELVEDKERDAKEKTEDLSQDATSQDENAAKTDGDKKVENQSNVRVFAERLET</sequence>
<proteinExistence type="predicted"/>
<evidence type="ECO:0000313" key="2">
    <source>
        <dbReference type="EMBL" id="KAL1254805.1"/>
    </source>
</evidence>
<dbReference type="Proteomes" id="UP001558613">
    <property type="component" value="Unassembled WGS sequence"/>
</dbReference>
<evidence type="ECO:0000256" key="1">
    <source>
        <dbReference type="SAM" id="MobiDB-lite"/>
    </source>
</evidence>
<feature type="compositionally biased region" description="Low complexity" evidence="1">
    <location>
        <begin position="318"/>
        <end position="327"/>
    </location>
</feature>
<feature type="region of interest" description="Disordered" evidence="1">
    <location>
        <begin position="128"/>
        <end position="355"/>
    </location>
</feature>
<feature type="region of interest" description="Disordered" evidence="1">
    <location>
        <begin position="373"/>
        <end position="438"/>
    </location>
</feature>
<organism evidence="2 3">
    <name type="scientific">Cirrhinus molitorella</name>
    <name type="common">mud carp</name>
    <dbReference type="NCBI Taxonomy" id="172907"/>
    <lineage>
        <taxon>Eukaryota</taxon>
        <taxon>Metazoa</taxon>
        <taxon>Chordata</taxon>
        <taxon>Craniata</taxon>
        <taxon>Vertebrata</taxon>
        <taxon>Euteleostomi</taxon>
        <taxon>Actinopterygii</taxon>
        <taxon>Neopterygii</taxon>
        <taxon>Teleostei</taxon>
        <taxon>Ostariophysi</taxon>
        <taxon>Cypriniformes</taxon>
        <taxon>Cyprinidae</taxon>
        <taxon>Labeoninae</taxon>
        <taxon>Labeonini</taxon>
        <taxon>Cirrhinus</taxon>
    </lineage>
</organism>
<comment type="caution">
    <text evidence="2">The sequence shown here is derived from an EMBL/GenBank/DDBJ whole genome shotgun (WGS) entry which is preliminary data.</text>
</comment>
<feature type="compositionally biased region" description="Basic and acidic residues" evidence="1">
    <location>
        <begin position="413"/>
        <end position="424"/>
    </location>
</feature>
<feature type="compositionally biased region" description="Low complexity" evidence="1">
    <location>
        <begin position="269"/>
        <end position="278"/>
    </location>
</feature>